<feature type="domain" description="Aminotransferase class V" evidence="7">
    <location>
        <begin position="39"/>
        <end position="411"/>
    </location>
</feature>
<evidence type="ECO:0000256" key="6">
    <source>
        <dbReference type="ARBA" id="ARBA00050776"/>
    </source>
</evidence>
<keyword evidence="5" id="KW-0663">Pyridoxal phosphate</keyword>
<dbReference type="Gene3D" id="3.40.640.10">
    <property type="entry name" value="Type I PLP-dependent aspartate aminotransferase-like (Major domain)"/>
    <property type="match status" value="1"/>
</dbReference>
<evidence type="ECO:0000259" key="7">
    <source>
        <dbReference type="Pfam" id="PF00266"/>
    </source>
</evidence>
<comment type="caution">
    <text evidence="8">The sequence shown here is derived from an EMBL/GenBank/DDBJ whole genome shotgun (WGS) entry which is preliminary data.</text>
</comment>
<comment type="catalytic activity">
    <reaction evidence="6">
        <text>(sulfur carrier)-H + L-cysteine = (sulfur carrier)-SH + L-alanine</text>
        <dbReference type="Rhea" id="RHEA:43892"/>
        <dbReference type="Rhea" id="RHEA-COMP:14737"/>
        <dbReference type="Rhea" id="RHEA-COMP:14739"/>
        <dbReference type="ChEBI" id="CHEBI:29917"/>
        <dbReference type="ChEBI" id="CHEBI:35235"/>
        <dbReference type="ChEBI" id="CHEBI:57972"/>
        <dbReference type="ChEBI" id="CHEBI:64428"/>
        <dbReference type="EC" id="2.8.1.7"/>
    </reaction>
</comment>
<organism evidence="8 9">
    <name type="scientific">Candidatus Gottesmanbacteria bacterium RBG_16_52_11</name>
    <dbReference type="NCBI Taxonomy" id="1798374"/>
    <lineage>
        <taxon>Bacteria</taxon>
        <taxon>Candidatus Gottesmaniibacteriota</taxon>
    </lineage>
</organism>
<dbReference type="Pfam" id="PF00266">
    <property type="entry name" value="Aminotran_5"/>
    <property type="match status" value="1"/>
</dbReference>
<protein>
    <recommendedName>
        <fullName evidence="3">cysteine desulfurase</fullName>
        <ecNumber evidence="3">2.8.1.7</ecNumber>
    </recommendedName>
</protein>
<name>A0A1F5YN37_9BACT</name>
<reference evidence="8 9" key="1">
    <citation type="journal article" date="2016" name="Nat. Commun.">
        <title>Thousands of microbial genomes shed light on interconnected biogeochemical processes in an aquifer system.</title>
        <authorList>
            <person name="Anantharaman K."/>
            <person name="Brown C.T."/>
            <person name="Hug L.A."/>
            <person name="Sharon I."/>
            <person name="Castelle C.J."/>
            <person name="Probst A.J."/>
            <person name="Thomas B.C."/>
            <person name="Singh A."/>
            <person name="Wilkins M.J."/>
            <person name="Karaoz U."/>
            <person name="Brodie E.L."/>
            <person name="Williams K.H."/>
            <person name="Hubbard S.S."/>
            <person name="Banfield J.F."/>
        </authorList>
    </citation>
    <scope>NUCLEOTIDE SEQUENCE [LARGE SCALE GENOMIC DNA]</scope>
</reference>
<keyword evidence="4" id="KW-0808">Transferase</keyword>
<accession>A0A1F5YN37</accession>
<dbReference type="InterPro" id="IPR015424">
    <property type="entry name" value="PyrdxlP-dep_Trfase"/>
</dbReference>
<evidence type="ECO:0000256" key="4">
    <source>
        <dbReference type="ARBA" id="ARBA00022679"/>
    </source>
</evidence>
<dbReference type="GO" id="GO:0031071">
    <property type="term" value="F:cysteine desulfurase activity"/>
    <property type="evidence" value="ECO:0007669"/>
    <property type="project" value="UniProtKB-EC"/>
</dbReference>
<dbReference type="GO" id="GO:0006534">
    <property type="term" value="P:cysteine metabolic process"/>
    <property type="evidence" value="ECO:0007669"/>
    <property type="project" value="InterPro"/>
</dbReference>
<comment type="cofactor">
    <cofactor evidence="1">
        <name>pyridoxal 5'-phosphate</name>
        <dbReference type="ChEBI" id="CHEBI:597326"/>
    </cofactor>
</comment>
<gene>
    <name evidence="8" type="ORF">A2Z33_02480</name>
</gene>
<dbReference type="Gene3D" id="3.90.1150.10">
    <property type="entry name" value="Aspartate Aminotransferase, domain 1"/>
    <property type="match status" value="1"/>
</dbReference>
<dbReference type="GO" id="GO:0030170">
    <property type="term" value="F:pyridoxal phosphate binding"/>
    <property type="evidence" value="ECO:0007669"/>
    <property type="project" value="InterPro"/>
</dbReference>
<proteinExistence type="inferred from homology"/>
<dbReference type="CDD" id="cd06453">
    <property type="entry name" value="SufS_like"/>
    <property type="match status" value="1"/>
</dbReference>
<dbReference type="NCBIfam" id="TIGR01979">
    <property type="entry name" value="sufS"/>
    <property type="match status" value="1"/>
</dbReference>
<evidence type="ECO:0000256" key="3">
    <source>
        <dbReference type="ARBA" id="ARBA00012239"/>
    </source>
</evidence>
<evidence type="ECO:0000256" key="2">
    <source>
        <dbReference type="ARBA" id="ARBA00010447"/>
    </source>
</evidence>
<evidence type="ECO:0000313" key="9">
    <source>
        <dbReference type="Proteomes" id="UP000178448"/>
    </source>
</evidence>
<dbReference type="PANTHER" id="PTHR43586:SF8">
    <property type="entry name" value="CYSTEINE DESULFURASE 1, CHLOROPLASTIC"/>
    <property type="match status" value="1"/>
</dbReference>
<dbReference type="AlphaFoldDB" id="A0A1F5YN37"/>
<dbReference type="STRING" id="1798374.A2Z33_02480"/>
<dbReference type="SUPFAM" id="SSF53383">
    <property type="entry name" value="PLP-dependent transferases"/>
    <property type="match status" value="1"/>
</dbReference>
<dbReference type="PANTHER" id="PTHR43586">
    <property type="entry name" value="CYSTEINE DESULFURASE"/>
    <property type="match status" value="1"/>
</dbReference>
<dbReference type="InterPro" id="IPR000192">
    <property type="entry name" value="Aminotrans_V_dom"/>
</dbReference>
<evidence type="ECO:0000256" key="1">
    <source>
        <dbReference type="ARBA" id="ARBA00001933"/>
    </source>
</evidence>
<dbReference type="InterPro" id="IPR015422">
    <property type="entry name" value="PyrdxlP-dep_Trfase_small"/>
</dbReference>
<evidence type="ECO:0000256" key="5">
    <source>
        <dbReference type="ARBA" id="ARBA00022898"/>
    </source>
</evidence>
<evidence type="ECO:0000313" key="8">
    <source>
        <dbReference type="EMBL" id="OGG01387.1"/>
    </source>
</evidence>
<dbReference type="Proteomes" id="UP000178448">
    <property type="component" value="Unassembled WGS sequence"/>
</dbReference>
<sequence>MTLTGKTHSGNLPPSTVDPGKIRKDFPIFSRLINGKPLVYLDSTATTLKPAKVIEAVTGYYSRYTANVFRGIYAISEEATAKFEESRGLVAGMIGADPAEIVFVRNASEALNVVYSSWAKTFLHAGDEIITTILEHHSNFVPWQQMALQSKTGFRIWQSDPKGNLSLNDLESLVTKRTKLLAMTAVSNVTGTILPVAGIVKRVREINPGIKVLVDAAQAVPHMPVKVGDWNADFIAFSGHKMLGPTGIGVLWARRELLEVMPPYQYGGEMIREVHRDRTVFHDIPHKFEAGTPHIAGVIGLGAAVRYLTSLGMQSVRTHEQAITTYALKRLQQVPGLKIYGPETADLRGGVIAFTLDGIHPHDTAQILDTDNVCVRVGFHCAQPLHEYLGCGPTVRASFYIYSTEDDIDALIKGIEKVKKVFG</sequence>
<dbReference type="EC" id="2.8.1.7" evidence="3"/>
<dbReference type="EMBL" id="MFJD01000016">
    <property type="protein sequence ID" value="OGG01387.1"/>
    <property type="molecule type" value="Genomic_DNA"/>
</dbReference>
<comment type="similarity">
    <text evidence="2">Belongs to the class-V pyridoxal-phosphate-dependent aminotransferase family. Csd subfamily.</text>
</comment>
<dbReference type="InterPro" id="IPR010970">
    <property type="entry name" value="Cys_dSase_SufS"/>
</dbReference>
<dbReference type="InterPro" id="IPR015421">
    <property type="entry name" value="PyrdxlP-dep_Trfase_major"/>
</dbReference>